<keyword evidence="2" id="KW-1185">Reference proteome</keyword>
<organism evidence="1 2">
    <name type="scientific">Eragrostis curvula</name>
    <name type="common">weeping love grass</name>
    <dbReference type="NCBI Taxonomy" id="38414"/>
    <lineage>
        <taxon>Eukaryota</taxon>
        <taxon>Viridiplantae</taxon>
        <taxon>Streptophyta</taxon>
        <taxon>Embryophyta</taxon>
        <taxon>Tracheophyta</taxon>
        <taxon>Spermatophyta</taxon>
        <taxon>Magnoliopsida</taxon>
        <taxon>Liliopsida</taxon>
        <taxon>Poales</taxon>
        <taxon>Poaceae</taxon>
        <taxon>PACMAD clade</taxon>
        <taxon>Chloridoideae</taxon>
        <taxon>Eragrostideae</taxon>
        <taxon>Eragrostidinae</taxon>
        <taxon>Eragrostis</taxon>
    </lineage>
</organism>
<evidence type="ECO:0000313" key="1">
    <source>
        <dbReference type="EMBL" id="TVU09435.1"/>
    </source>
</evidence>
<protein>
    <submittedName>
        <fullName evidence="1">Uncharacterized protein</fullName>
    </submittedName>
</protein>
<evidence type="ECO:0000313" key="2">
    <source>
        <dbReference type="Proteomes" id="UP000324897"/>
    </source>
</evidence>
<accession>A0A5J9TDK1</accession>
<proteinExistence type="predicted"/>
<gene>
    <name evidence="1" type="ORF">EJB05_42907</name>
</gene>
<comment type="caution">
    <text evidence="1">The sequence shown here is derived from an EMBL/GenBank/DDBJ whole genome shotgun (WGS) entry which is preliminary data.</text>
</comment>
<reference evidence="1 2" key="1">
    <citation type="journal article" date="2019" name="Sci. Rep.">
        <title>A high-quality genome of Eragrostis curvula grass provides insights into Poaceae evolution and supports new strategies to enhance forage quality.</title>
        <authorList>
            <person name="Carballo J."/>
            <person name="Santos B.A.C.M."/>
            <person name="Zappacosta D."/>
            <person name="Garbus I."/>
            <person name="Selva J.P."/>
            <person name="Gallo C.A."/>
            <person name="Diaz A."/>
            <person name="Albertini E."/>
            <person name="Caccamo M."/>
            <person name="Echenique V."/>
        </authorList>
    </citation>
    <scope>NUCLEOTIDE SEQUENCE [LARGE SCALE GENOMIC DNA]</scope>
    <source>
        <strain evidence="2">cv. Victoria</strain>
        <tissue evidence="1">Leaf</tissue>
    </source>
</reference>
<dbReference type="Proteomes" id="UP000324897">
    <property type="component" value="Chromosome 3"/>
</dbReference>
<dbReference type="Gramene" id="TVU09435">
    <property type="protein sequence ID" value="TVU09435"/>
    <property type="gene ID" value="EJB05_42907"/>
</dbReference>
<sequence>MTETFSKLKTLFANVAGRLHHLMFAGHDPADGATNPTSCHSLLLRTIGDLVNACDGAVRAAKGASSQFIQWRWRDETTARTSMFTAAGGRVTGVHAIQRPEAE</sequence>
<name>A0A5J9TDK1_9POAL</name>
<dbReference type="AlphaFoldDB" id="A0A5J9TDK1"/>
<dbReference type="EMBL" id="RWGY01000039">
    <property type="protein sequence ID" value="TVU09435.1"/>
    <property type="molecule type" value="Genomic_DNA"/>
</dbReference>